<dbReference type="Gene3D" id="3.40.50.720">
    <property type="entry name" value="NAD(P)-binding Rossmann-like Domain"/>
    <property type="match status" value="1"/>
</dbReference>
<dbReference type="AlphaFoldDB" id="A0AAD4L767"/>
<evidence type="ECO:0008006" key="5">
    <source>
        <dbReference type="Google" id="ProtNLM"/>
    </source>
</evidence>
<dbReference type="EMBL" id="JAJTJA010000001">
    <property type="protein sequence ID" value="KAH8705845.1"/>
    <property type="molecule type" value="Genomic_DNA"/>
</dbReference>
<gene>
    <name evidence="3" type="ORF">BGW36DRAFT_393339</name>
</gene>
<evidence type="ECO:0000313" key="3">
    <source>
        <dbReference type="EMBL" id="KAH8705845.1"/>
    </source>
</evidence>
<keyword evidence="4" id="KW-1185">Reference proteome</keyword>
<name>A0AAD4L767_9EURO</name>
<dbReference type="PANTHER" id="PTHR10366:SF564">
    <property type="entry name" value="STEROL-4-ALPHA-CARBOXYLATE 3-DEHYDROGENASE, DECARBOXYLATING"/>
    <property type="match status" value="1"/>
</dbReference>
<keyword evidence="1" id="KW-0560">Oxidoreductase</keyword>
<sequence>MENTNKTILITSASAYLPSHILRIFLEAGYNVRVAVKTDLEARTVRDAHPGYDDSRVSFVHILDIIKEGAFDVAVKNVHGVIHTAFPAFPFNTVEFEKRIVIPAIDSIYHLLQSVHRHGPTVTRVIIMSSFAAMINVEKGLWPEHMYNESDWNPDTYQVATGTRIMAQAQFASRKLSEKTAWNYMRKEKPMFDLVSLCVPVAWGPLTIPTPSLSCNSDLGSGVRIIHNLMHGSFGQTSGPDNFYPFVDVRDVAIAALKAYQVAHAADERFFLASGRATVQMLCDILHVQFPELRHRLPMRQPEMGGLETVYDVDGSKAERILGFRYRGLLEAVADTAICLLEMERKEAAEKAEGLAKLAAAF</sequence>
<reference evidence="3" key="1">
    <citation type="submission" date="2021-12" db="EMBL/GenBank/DDBJ databases">
        <title>Convergent genome expansion in fungi linked to evolution of root-endophyte symbiosis.</title>
        <authorList>
            <consortium name="DOE Joint Genome Institute"/>
            <person name="Ke Y.-H."/>
            <person name="Bonito G."/>
            <person name="Liao H.-L."/>
            <person name="Looney B."/>
            <person name="Rojas-Flechas A."/>
            <person name="Nash J."/>
            <person name="Hameed K."/>
            <person name="Schadt C."/>
            <person name="Martin F."/>
            <person name="Crous P.W."/>
            <person name="Miettinen O."/>
            <person name="Magnuson J.K."/>
            <person name="Labbe J."/>
            <person name="Jacobson D."/>
            <person name="Doktycz M.J."/>
            <person name="Veneault-Fourrey C."/>
            <person name="Kuo A."/>
            <person name="Mondo S."/>
            <person name="Calhoun S."/>
            <person name="Riley R."/>
            <person name="Ohm R."/>
            <person name="LaButti K."/>
            <person name="Andreopoulos B."/>
            <person name="Pangilinan J."/>
            <person name="Nolan M."/>
            <person name="Tritt A."/>
            <person name="Clum A."/>
            <person name="Lipzen A."/>
            <person name="Daum C."/>
            <person name="Barry K."/>
            <person name="Grigoriev I.V."/>
            <person name="Vilgalys R."/>
        </authorList>
    </citation>
    <scope>NUCLEOTIDE SEQUENCE</scope>
    <source>
        <strain evidence="3">PMI_201</strain>
    </source>
</reference>
<dbReference type="SUPFAM" id="SSF51735">
    <property type="entry name" value="NAD(P)-binding Rossmann-fold domains"/>
    <property type="match status" value="1"/>
</dbReference>
<organism evidence="3 4">
    <name type="scientific">Talaromyces proteolyticus</name>
    <dbReference type="NCBI Taxonomy" id="1131652"/>
    <lineage>
        <taxon>Eukaryota</taxon>
        <taxon>Fungi</taxon>
        <taxon>Dikarya</taxon>
        <taxon>Ascomycota</taxon>
        <taxon>Pezizomycotina</taxon>
        <taxon>Eurotiomycetes</taxon>
        <taxon>Eurotiomycetidae</taxon>
        <taxon>Eurotiales</taxon>
        <taxon>Trichocomaceae</taxon>
        <taxon>Talaromyces</taxon>
        <taxon>Talaromyces sect. Bacilispori</taxon>
    </lineage>
</organism>
<dbReference type="GO" id="GO:0016616">
    <property type="term" value="F:oxidoreductase activity, acting on the CH-OH group of donors, NAD or NADP as acceptor"/>
    <property type="evidence" value="ECO:0007669"/>
    <property type="project" value="TreeGrafter"/>
</dbReference>
<evidence type="ECO:0000256" key="2">
    <source>
        <dbReference type="ARBA" id="ARBA00023445"/>
    </source>
</evidence>
<accession>A0AAD4L767</accession>
<dbReference type="InterPro" id="IPR050425">
    <property type="entry name" value="NAD(P)_dehydrat-like"/>
</dbReference>
<dbReference type="GeneID" id="70248086"/>
<comment type="caution">
    <text evidence="3">The sequence shown here is derived from an EMBL/GenBank/DDBJ whole genome shotgun (WGS) entry which is preliminary data.</text>
</comment>
<dbReference type="Proteomes" id="UP001201262">
    <property type="component" value="Unassembled WGS sequence"/>
</dbReference>
<comment type="similarity">
    <text evidence="2">Belongs to the NAD(P)-dependent epimerase/dehydratase family. Dihydroflavonol-4-reductase subfamily.</text>
</comment>
<evidence type="ECO:0000256" key="1">
    <source>
        <dbReference type="ARBA" id="ARBA00023002"/>
    </source>
</evidence>
<protein>
    <recommendedName>
        <fullName evidence="5">NAD-dependent epimerase/dehydratase domain-containing protein</fullName>
    </recommendedName>
</protein>
<dbReference type="PANTHER" id="PTHR10366">
    <property type="entry name" value="NAD DEPENDENT EPIMERASE/DEHYDRATASE"/>
    <property type="match status" value="1"/>
</dbReference>
<dbReference type="InterPro" id="IPR036291">
    <property type="entry name" value="NAD(P)-bd_dom_sf"/>
</dbReference>
<evidence type="ECO:0000313" key="4">
    <source>
        <dbReference type="Proteomes" id="UP001201262"/>
    </source>
</evidence>
<proteinExistence type="inferred from homology"/>
<dbReference type="RefSeq" id="XP_046078466.1">
    <property type="nucleotide sequence ID" value="XM_046217799.1"/>
</dbReference>